<dbReference type="InterPro" id="IPR023828">
    <property type="entry name" value="Peptidase_S8_Ser-AS"/>
</dbReference>
<dbReference type="CDD" id="cd07477">
    <property type="entry name" value="Peptidases_S8_Subtilisin_subset"/>
    <property type="match status" value="1"/>
</dbReference>
<dbReference type="GO" id="GO:0046872">
    <property type="term" value="F:metal ion binding"/>
    <property type="evidence" value="ECO:0007669"/>
    <property type="project" value="UniProtKB-KW"/>
</dbReference>
<evidence type="ECO:0000256" key="4">
    <source>
        <dbReference type="ARBA" id="ARBA00022525"/>
    </source>
</evidence>
<dbReference type="InterPro" id="IPR037045">
    <property type="entry name" value="S8pro/Inhibitor_I9_sf"/>
</dbReference>
<feature type="domain" description="Peptidase S8/S53" evidence="12">
    <location>
        <begin position="137"/>
        <end position="383"/>
    </location>
</feature>
<dbReference type="Gene3D" id="3.40.50.200">
    <property type="entry name" value="Peptidase S8/S53 domain"/>
    <property type="match status" value="1"/>
</dbReference>
<dbReference type="EMBL" id="PGVA01000047">
    <property type="protein sequence ID" value="PLR80644.1"/>
    <property type="molecule type" value="Genomic_DNA"/>
</dbReference>
<keyword evidence="8 10" id="KW-0720">Serine protease</keyword>
<dbReference type="PROSITE" id="PS51892">
    <property type="entry name" value="SUBTILASE"/>
    <property type="match status" value="1"/>
</dbReference>
<dbReference type="SMART" id="SM00728">
    <property type="entry name" value="ChW"/>
    <property type="match status" value="6"/>
</dbReference>
<dbReference type="InterPro" id="IPR000209">
    <property type="entry name" value="Peptidase_S8/S53_dom"/>
</dbReference>
<evidence type="ECO:0000313" key="13">
    <source>
        <dbReference type="EMBL" id="PLR80644.1"/>
    </source>
</evidence>
<protein>
    <recommendedName>
        <fullName evidence="12">Peptidase S8/S53 domain-containing protein</fullName>
    </recommendedName>
</protein>
<keyword evidence="4" id="KW-0964">Secreted</keyword>
<dbReference type="Gene3D" id="3.30.70.80">
    <property type="entry name" value="Peptidase S8 propeptide/proteinase inhibitor I9"/>
    <property type="match status" value="1"/>
</dbReference>
<reference evidence="14 16" key="2">
    <citation type="submission" date="2017-12" db="EMBL/GenBank/DDBJ databases">
        <title>Comparative Functional Genomics of Dry Heat Resistant strains isolated from the Viking Spacecraft.</title>
        <authorList>
            <person name="Seuylemezian A."/>
            <person name="Cooper K."/>
            <person name="Vaishampayan P."/>
        </authorList>
    </citation>
    <scope>NUCLEOTIDE SEQUENCE [LARGE SCALE GENOMIC DNA]</scope>
    <source>
        <strain evidence="14 16">ATCC 29669</strain>
    </source>
</reference>
<dbReference type="InterPro" id="IPR015500">
    <property type="entry name" value="Peptidase_S8_subtilisin-rel"/>
</dbReference>
<comment type="similarity">
    <text evidence="3 10 11">Belongs to the peptidase S8 family.</text>
</comment>
<dbReference type="PANTHER" id="PTHR43806:SF11">
    <property type="entry name" value="CEREVISIN-RELATED"/>
    <property type="match status" value="1"/>
</dbReference>
<dbReference type="SUPFAM" id="SSF52743">
    <property type="entry name" value="Subtilisin-like"/>
    <property type="match status" value="1"/>
</dbReference>
<evidence type="ECO:0000313" key="16">
    <source>
        <dbReference type="Proteomes" id="UP000235114"/>
    </source>
</evidence>
<evidence type="ECO:0000256" key="1">
    <source>
        <dbReference type="ARBA" id="ARBA00001913"/>
    </source>
</evidence>
<dbReference type="AlphaFoldDB" id="A0A2N5GI99"/>
<reference evidence="13 15" key="1">
    <citation type="submission" date="2017-11" db="EMBL/GenBank/DDBJ databases">
        <title>Comparitive Functional Genomics of Dry Heat Resistant strains isolated from the Viking Spacecraft.</title>
        <authorList>
            <person name="Seuylemezian A."/>
            <person name="Cooper K."/>
            <person name="Vaishampayan P."/>
        </authorList>
    </citation>
    <scope>NUCLEOTIDE SEQUENCE [LARGE SCALE GENOMIC DNA]</scope>
    <source>
        <strain evidence="13 15">M4.6</strain>
    </source>
</reference>
<sequence>MKKLSSYLIPFLSCLIIIFSGYNPPVVNAEEMAKQEKEVIVVYKNENGKEDIVEESKKVEYEFKTVPAISVVATEDDLKKLESNSNIEYIEENIPFSIAETGPVKVLQSAQIASTGETQWNINATNSQESWNEGYTGDGVKVAVLDTGVANHNELNITGGVSTVDYTNSWQDDNGHGTHVSGIIAAQPDIASVNGLDITGVAPDADLYAVKVLDSSGSGNLQDILQGLDWAIANGMDIINLSLGSSEYSQLFEQMINDAYEKGILIVAASGNDGLENSVHYPAKFSDVIAVSSVNESLKISDFSSTGNEVDFSAPGENIISTFTQGNYAFQSGTSQATPHVTGMLALLKEKYPNLTNSELKTLLRRNTKDLGVAGQDPYYGYGLIYYKSNGSGTTNPSVTYKTHVQNYGWLGAVSDGELSGTVGQALQIEAIQISLENAPFTGGISYKTHVQDYGWLESVSDGNVSGTTGKSKQAEAIQVSLNGEMANHYDVYYRVHSELFGWLGWAKNGESAGTEGLSTQLEAIEIVLTEKGGESPGLTDKPFITKPSVVYSTHIETFGWLGYSVNGAMSGTTGKAKRLEAIKIDITNAPYSGDITYSAHVQDYGWLNPVTTGAVSGTTGQGKRLEAIKIALNGGLADYFDVYYRVHVQDYGWLGWAKNGEPAGTQGLAKRMEAIQIVLVKKDGEAPGSRHMPFIKDPSVAAG</sequence>
<keyword evidence="16" id="KW-1185">Reference proteome</keyword>
<evidence type="ECO:0000256" key="3">
    <source>
        <dbReference type="ARBA" id="ARBA00011073"/>
    </source>
</evidence>
<feature type="active site" description="Charge relay system" evidence="10">
    <location>
        <position position="176"/>
    </location>
</feature>
<evidence type="ECO:0000256" key="9">
    <source>
        <dbReference type="ARBA" id="ARBA00022837"/>
    </source>
</evidence>
<keyword evidence="9" id="KW-0106">Calcium</keyword>
<dbReference type="GO" id="GO:0005576">
    <property type="term" value="C:extracellular region"/>
    <property type="evidence" value="ECO:0007669"/>
    <property type="project" value="UniProtKB-SubCell"/>
</dbReference>
<keyword evidence="6" id="KW-0479">Metal-binding</keyword>
<evidence type="ECO:0000256" key="2">
    <source>
        <dbReference type="ARBA" id="ARBA00004613"/>
    </source>
</evidence>
<name>A0A2N5GI99_9BACI</name>
<evidence type="ECO:0000256" key="11">
    <source>
        <dbReference type="RuleBase" id="RU003355"/>
    </source>
</evidence>
<dbReference type="PROSITE" id="PS00138">
    <property type="entry name" value="SUBTILASE_SER"/>
    <property type="match status" value="1"/>
</dbReference>
<comment type="cofactor">
    <cofactor evidence="1">
        <name>Ca(2+)</name>
        <dbReference type="ChEBI" id="CHEBI:29108"/>
    </cofactor>
</comment>
<feature type="active site" description="Charge relay system" evidence="10">
    <location>
        <position position="335"/>
    </location>
</feature>
<dbReference type="InterPro" id="IPR034202">
    <property type="entry name" value="Subtilisin_Carlsberg-like"/>
</dbReference>
<evidence type="ECO:0000259" key="12">
    <source>
        <dbReference type="Pfam" id="PF00082"/>
    </source>
</evidence>
<comment type="caution">
    <text evidence="13">The sequence shown here is derived from an EMBL/GenBank/DDBJ whole genome shotgun (WGS) entry which is preliminary data.</text>
</comment>
<dbReference type="PANTHER" id="PTHR43806">
    <property type="entry name" value="PEPTIDASE S8"/>
    <property type="match status" value="1"/>
</dbReference>
<evidence type="ECO:0000256" key="10">
    <source>
        <dbReference type="PROSITE-ProRule" id="PRU01240"/>
    </source>
</evidence>
<dbReference type="InterPro" id="IPR006637">
    <property type="entry name" value="ChW"/>
</dbReference>
<dbReference type="InterPro" id="IPR036852">
    <property type="entry name" value="Peptidase_S8/S53_dom_sf"/>
</dbReference>
<dbReference type="EMBL" id="PGVD01000060">
    <property type="protein sequence ID" value="PLR91964.1"/>
    <property type="molecule type" value="Genomic_DNA"/>
</dbReference>
<comment type="subcellular location">
    <subcellularLocation>
        <location evidence="2">Secreted</location>
    </subcellularLocation>
</comment>
<dbReference type="SUPFAM" id="SSF54897">
    <property type="entry name" value="Protease propeptides/inhibitors"/>
    <property type="match status" value="1"/>
</dbReference>
<keyword evidence="5 10" id="KW-0645">Protease</keyword>
<evidence type="ECO:0000256" key="8">
    <source>
        <dbReference type="ARBA" id="ARBA00022825"/>
    </source>
</evidence>
<organism evidence="13 15">
    <name type="scientific">Bacillus canaveralius</name>
    <dbReference type="NCBI Taxonomy" id="1403243"/>
    <lineage>
        <taxon>Bacteria</taxon>
        <taxon>Bacillati</taxon>
        <taxon>Bacillota</taxon>
        <taxon>Bacilli</taxon>
        <taxon>Bacillales</taxon>
        <taxon>Bacillaceae</taxon>
        <taxon>Bacillus</taxon>
    </lineage>
</organism>
<evidence type="ECO:0000313" key="14">
    <source>
        <dbReference type="EMBL" id="PLR91964.1"/>
    </source>
</evidence>
<dbReference type="RefSeq" id="WP_101578714.1">
    <property type="nucleotide sequence ID" value="NZ_PGVA01000047.1"/>
</dbReference>
<dbReference type="GO" id="GO:0006508">
    <property type="term" value="P:proteolysis"/>
    <property type="evidence" value="ECO:0007669"/>
    <property type="project" value="UniProtKB-KW"/>
</dbReference>
<dbReference type="InterPro" id="IPR022398">
    <property type="entry name" value="Peptidase_S8_His-AS"/>
</dbReference>
<proteinExistence type="inferred from homology"/>
<dbReference type="Pfam" id="PF07538">
    <property type="entry name" value="ChW"/>
    <property type="match status" value="6"/>
</dbReference>
<evidence type="ECO:0000256" key="6">
    <source>
        <dbReference type="ARBA" id="ARBA00022723"/>
    </source>
</evidence>
<dbReference type="GO" id="GO:0004252">
    <property type="term" value="F:serine-type endopeptidase activity"/>
    <property type="evidence" value="ECO:0007669"/>
    <property type="project" value="UniProtKB-UniRule"/>
</dbReference>
<keyword evidence="7 10" id="KW-0378">Hydrolase</keyword>
<gene>
    <name evidence="13" type="ORF">CU635_17740</name>
    <name evidence="14" type="ORF">CVD25_19020</name>
</gene>
<dbReference type="PROSITE" id="PS00137">
    <property type="entry name" value="SUBTILASE_HIS"/>
    <property type="match status" value="1"/>
</dbReference>
<evidence type="ECO:0000256" key="5">
    <source>
        <dbReference type="ARBA" id="ARBA00022670"/>
    </source>
</evidence>
<dbReference type="OrthoDB" id="9816557at2"/>
<dbReference type="InterPro" id="IPR023827">
    <property type="entry name" value="Peptidase_S8_Asp-AS"/>
</dbReference>
<evidence type="ECO:0000313" key="15">
    <source>
        <dbReference type="Proteomes" id="UP000234951"/>
    </source>
</evidence>
<evidence type="ECO:0000256" key="7">
    <source>
        <dbReference type="ARBA" id="ARBA00022801"/>
    </source>
</evidence>
<dbReference type="Proteomes" id="UP000235114">
    <property type="component" value="Unassembled WGS sequence"/>
</dbReference>
<dbReference type="InterPro" id="IPR050131">
    <property type="entry name" value="Peptidase_S8_subtilisin-like"/>
</dbReference>
<dbReference type="PRINTS" id="PR00723">
    <property type="entry name" value="SUBTILISIN"/>
</dbReference>
<feature type="active site" description="Charge relay system" evidence="10">
    <location>
        <position position="146"/>
    </location>
</feature>
<dbReference type="Pfam" id="PF00082">
    <property type="entry name" value="Peptidase_S8"/>
    <property type="match status" value="1"/>
</dbReference>
<accession>A0A2N5GI99</accession>
<dbReference type="Proteomes" id="UP000234951">
    <property type="component" value="Unassembled WGS sequence"/>
</dbReference>
<dbReference type="PROSITE" id="PS00136">
    <property type="entry name" value="SUBTILASE_ASP"/>
    <property type="match status" value="1"/>
</dbReference>